<dbReference type="SUPFAM" id="SSF54106">
    <property type="entry name" value="LysM domain"/>
    <property type="match status" value="1"/>
</dbReference>
<feature type="transmembrane region" description="Helical" evidence="2">
    <location>
        <begin position="7"/>
        <end position="26"/>
    </location>
</feature>
<feature type="domain" description="LysM" evidence="3">
    <location>
        <begin position="180"/>
        <end position="229"/>
    </location>
</feature>
<reference evidence="4" key="1">
    <citation type="submission" date="2018-06" db="EMBL/GenBank/DDBJ databases">
        <authorList>
            <person name="Zhirakovskaya E."/>
        </authorList>
    </citation>
    <scope>NUCLEOTIDE SEQUENCE</scope>
</reference>
<dbReference type="CDD" id="cd00118">
    <property type="entry name" value="LysM"/>
    <property type="match status" value="1"/>
</dbReference>
<dbReference type="EMBL" id="UOGL01000493">
    <property type="protein sequence ID" value="VAX40915.1"/>
    <property type="molecule type" value="Genomic_DNA"/>
</dbReference>
<dbReference type="PROSITE" id="PS51782">
    <property type="entry name" value="LYSM"/>
    <property type="match status" value="1"/>
</dbReference>
<feature type="region of interest" description="Disordered" evidence="1">
    <location>
        <begin position="262"/>
        <end position="287"/>
    </location>
</feature>
<dbReference type="SMART" id="SM00257">
    <property type="entry name" value="LysM"/>
    <property type="match status" value="1"/>
</dbReference>
<name>A0A3B1E4P8_9ZZZZ</name>
<evidence type="ECO:0000313" key="4">
    <source>
        <dbReference type="EMBL" id="VAX40915.1"/>
    </source>
</evidence>
<organism evidence="4">
    <name type="scientific">hydrothermal vent metagenome</name>
    <dbReference type="NCBI Taxonomy" id="652676"/>
    <lineage>
        <taxon>unclassified sequences</taxon>
        <taxon>metagenomes</taxon>
        <taxon>ecological metagenomes</taxon>
    </lineage>
</organism>
<keyword evidence="2" id="KW-0812">Transmembrane</keyword>
<feature type="compositionally biased region" description="Polar residues" evidence="1">
    <location>
        <begin position="85"/>
        <end position="112"/>
    </location>
</feature>
<keyword evidence="2" id="KW-1133">Transmembrane helix</keyword>
<feature type="compositionally biased region" description="Basic and acidic residues" evidence="1">
    <location>
        <begin position="262"/>
        <end position="274"/>
    </location>
</feature>
<dbReference type="AlphaFoldDB" id="A0A3B1E4P8"/>
<evidence type="ECO:0000259" key="3">
    <source>
        <dbReference type="PROSITE" id="PS51782"/>
    </source>
</evidence>
<dbReference type="InterPro" id="IPR036779">
    <property type="entry name" value="LysM_dom_sf"/>
</dbReference>
<keyword evidence="2" id="KW-0472">Membrane</keyword>
<dbReference type="Pfam" id="PF01476">
    <property type="entry name" value="LysM"/>
    <property type="match status" value="1"/>
</dbReference>
<accession>A0A3B1E4P8</accession>
<protein>
    <recommendedName>
        <fullName evidence="3">LysM domain-containing protein</fullName>
    </recommendedName>
</protein>
<gene>
    <name evidence="4" type="ORF">MNBD_PLANCTO02-2268</name>
</gene>
<feature type="region of interest" description="Disordered" evidence="1">
    <location>
        <begin position="56"/>
        <end position="123"/>
    </location>
</feature>
<evidence type="ECO:0000256" key="1">
    <source>
        <dbReference type="SAM" id="MobiDB-lite"/>
    </source>
</evidence>
<proteinExistence type="predicted"/>
<sequence>MHREKRLGLAMGLLIVAIVGAFFFRLKPTSHDQLPPLAQQEKIDEIIEQMPAGPYLAGLEEDNSPIPQSESQHRFSQKRPLWNMPESTNKQQLANNTSKTKPSATTTLSPIPQEQKRKTFSVSQRRIIKPAKKNQTGISSNSIEEPVFDLPPIEVSLKKEIFKKPEPSHTEPSHTTFKARPYRVKAGDTLSSLAEKYLGDKNRYQEIYRANKSKLRSADDLRVGMLIRMPFVPRLVLQKKAGSVSKIRDVFDDAPKPLKKDYHLSVETKEEQKKNAPLRQWPFTNRK</sequence>
<evidence type="ECO:0000256" key="2">
    <source>
        <dbReference type="SAM" id="Phobius"/>
    </source>
</evidence>
<dbReference type="InterPro" id="IPR018392">
    <property type="entry name" value="LysM"/>
</dbReference>
<dbReference type="Gene3D" id="3.10.350.10">
    <property type="entry name" value="LysM domain"/>
    <property type="match status" value="1"/>
</dbReference>